<evidence type="ECO:0000256" key="1">
    <source>
        <dbReference type="SAM" id="Phobius"/>
    </source>
</evidence>
<evidence type="ECO:0000313" key="2">
    <source>
        <dbReference type="EMBL" id="RXH95216.1"/>
    </source>
</evidence>
<reference evidence="2 3" key="1">
    <citation type="submission" date="2018-10" db="EMBL/GenBank/DDBJ databases">
        <title>A high-quality apple genome assembly.</title>
        <authorList>
            <person name="Hu J."/>
        </authorList>
    </citation>
    <scope>NUCLEOTIDE SEQUENCE [LARGE SCALE GENOMIC DNA]</scope>
    <source>
        <strain evidence="3">cv. HFTH1</strain>
        <tissue evidence="2">Young leaf</tissue>
    </source>
</reference>
<protein>
    <submittedName>
        <fullName evidence="2">Uncharacterized protein</fullName>
    </submittedName>
</protein>
<keyword evidence="3" id="KW-1185">Reference proteome</keyword>
<accession>A0A498JJH3</accession>
<feature type="transmembrane region" description="Helical" evidence="1">
    <location>
        <begin position="12"/>
        <end position="32"/>
    </location>
</feature>
<sequence>MLRVVPHWCGTIFSICLYDLELLSILSIGFMVEPQFHHGIRAGCSRVTSNGHTRSTLENPPHMRGRVESCTTLMRDKNLNKDGLGSQAYALSMDTSNYYAF</sequence>
<name>A0A498JJH3_MALDO</name>
<keyword evidence="1" id="KW-0812">Transmembrane</keyword>
<dbReference type="Proteomes" id="UP000290289">
    <property type="component" value="Chromosome 7"/>
</dbReference>
<proteinExistence type="predicted"/>
<keyword evidence="1" id="KW-1133">Transmembrane helix</keyword>
<keyword evidence="1" id="KW-0472">Membrane</keyword>
<dbReference type="EMBL" id="RDQH01000333">
    <property type="protein sequence ID" value="RXH95216.1"/>
    <property type="molecule type" value="Genomic_DNA"/>
</dbReference>
<comment type="caution">
    <text evidence="2">The sequence shown here is derived from an EMBL/GenBank/DDBJ whole genome shotgun (WGS) entry which is preliminary data.</text>
</comment>
<evidence type="ECO:0000313" key="3">
    <source>
        <dbReference type="Proteomes" id="UP000290289"/>
    </source>
</evidence>
<organism evidence="2 3">
    <name type="scientific">Malus domestica</name>
    <name type="common">Apple</name>
    <name type="synonym">Pyrus malus</name>
    <dbReference type="NCBI Taxonomy" id="3750"/>
    <lineage>
        <taxon>Eukaryota</taxon>
        <taxon>Viridiplantae</taxon>
        <taxon>Streptophyta</taxon>
        <taxon>Embryophyta</taxon>
        <taxon>Tracheophyta</taxon>
        <taxon>Spermatophyta</taxon>
        <taxon>Magnoliopsida</taxon>
        <taxon>eudicotyledons</taxon>
        <taxon>Gunneridae</taxon>
        <taxon>Pentapetalae</taxon>
        <taxon>rosids</taxon>
        <taxon>fabids</taxon>
        <taxon>Rosales</taxon>
        <taxon>Rosaceae</taxon>
        <taxon>Amygdaloideae</taxon>
        <taxon>Maleae</taxon>
        <taxon>Malus</taxon>
    </lineage>
</organism>
<dbReference type="AlphaFoldDB" id="A0A498JJH3"/>
<gene>
    <name evidence="2" type="ORF">DVH24_024900</name>
</gene>